<evidence type="ECO:0000313" key="5">
    <source>
        <dbReference type="Proteomes" id="UP000642748"/>
    </source>
</evidence>
<keyword evidence="2" id="KW-0472">Membrane</keyword>
<dbReference type="Gene3D" id="3.90.70.10">
    <property type="entry name" value="Cysteine proteinases"/>
    <property type="match status" value="1"/>
</dbReference>
<keyword evidence="2" id="KW-1133">Transmembrane helix</keyword>
<accession>A0A8J3QWC0</accession>
<dbReference type="AlphaFoldDB" id="A0A8J3QWC0"/>
<organism evidence="4 5">
    <name type="scientific">Rugosimonospora africana</name>
    <dbReference type="NCBI Taxonomy" id="556532"/>
    <lineage>
        <taxon>Bacteria</taxon>
        <taxon>Bacillati</taxon>
        <taxon>Actinomycetota</taxon>
        <taxon>Actinomycetes</taxon>
        <taxon>Micromonosporales</taxon>
        <taxon>Micromonosporaceae</taxon>
        <taxon>Rugosimonospora</taxon>
    </lineage>
</organism>
<feature type="transmembrane region" description="Helical" evidence="2">
    <location>
        <begin position="21"/>
        <end position="41"/>
    </location>
</feature>
<sequence>MNPQNLGKRFRNTVPRRTHRVAIVSAVTLGVALLIALPLSLGKGSTATSNTASFSLTNAAGTATGQATHAAPEAAATASSQPPAPAAPASPAAPPATTAPAKPKVKKATTVAAPAAKDLKIDFEYQINGYYCGPAATRIAASTRIAPPSQDTIAMAMGTTTNGTNSASDTTAELNRLEHTSFYHTTFIPGGSATTAEVATLEKNAVHAISNGYGIVANIVGSVQDSSGGFHEYDGGHYIAVIGYSDNGRSVHIADPAGEGADTYWMSASTLANWMGTRGYSS</sequence>
<dbReference type="Proteomes" id="UP000642748">
    <property type="component" value="Unassembled WGS sequence"/>
</dbReference>
<protein>
    <recommendedName>
        <fullName evidence="3">Peptidase C39-like domain-containing protein</fullName>
    </recommendedName>
</protein>
<keyword evidence="5" id="KW-1185">Reference proteome</keyword>
<evidence type="ECO:0000256" key="2">
    <source>
        <dbReference type="SAM" id="Phobius"/>
    </source>
</evidence>
<feature type="compositionally biased region" description="Pro residues" evidence="1">
    <location>
        <begin position="82"/>
        <end position="94"/>
    </location>
</feature>
<dbReference type="InterPro" id="IPR039564">
    <property type="entry name" value="Peptidase_C39-like"/>
</dbReference>
<dbReference type="Pfam" id="PF13529">
    <property type="entry name" value="Peptidase_C39_2"/>
    <property type="match status" value="1"/>
</dbReference>
<feature type="region of interest" description="Disordered" evidence="1">
    <location>
        <begin position="65"/>
        <end position="109"/>
    </location>
</feature>
<proteinExistence type="predicted"/>
<comment type="caution">
    <text evidence="4">The sequence shown here is derived from an EMBL/GenBank/DDBJ whole genome shotgun (WGS) entry which is preliminary data.</text>
</comment>
<feature type="compositionally biased region" description="Low complexity" evidence="1">
    <location>
        <begin position="65"/>
        <end position="81"/>
    </location>
</feature>
<feature type="compositionally biased region" description="Low complexity" evidence="1">
    <location>
        <begin position="95"/>
        <end position="109"/>
    </location>
</feature>
<name>A0A8J3QWC0_9ACTN</name>
<reference evidence="4" key="1">
    <citation type="submission" date="2021-01" db="EMBL/GenBank/DDBJ databases">
        <title>Whole genome shotgun sequence of Rugosimonospora africana NBRC 104875.</title>
        <authorList>
            <person name="Komaki H."/>
            <person name="Tamura T."/>
        </authorList>
    </citation>
    <scope>NUCLEOTIDE SEQUENCE</scope>
    <source>
        <strain evidence="4">NBRC 104875</strain>
    </source>
</reference>
<keyword evidence="2" id="KW-0812">Transmembrane</keyword>
<gene>
    <name evidence="4" type="ORF">Raf01_62350</name>
</gene>
<dbReference type="SUPFAM" id="SSF54001">
    <property type="entry name" value="Cysteine proteinases"/>
    <property type="match status" value="1"/>
</dbReference>
<dbReference type="EMBL" id="BONZ01000062">
    <property type="protein sequence ID" value="GIH18063.1"/>
    <property type="molecule type" value="Genomic_DNA"/>
</dbReference>
<evidence type="ECO:0000256" key="1">
    <source>
        <dbReference type="SAM" id="MobiDB-lite"/>
    </source>
</evidence>
<feature type="domain" description="Peptidase C39-like" evidence="3">
    <location>
        <begin position="120"/>
        <end position="257"/>
    </location>
</feature>
<evidence type="ECO:0000313" key="4">
    <source>
        <dbReference type="EMBL" id="GIH18063.1"/>
    </source>
</evidence>
<evidence type="ECO:0000259" key="3">
    <source>
        <dbReference type="Pfam" id="PF13529"/>
    </source>
</evidence>
<dbReference type="InterPro" id="IPR038765">
    <property type="entry name" value="Papain-like_cys_pep_sf"/>
</dbReference>